<accession>A0AAN6M7P6</accession>
<dbReference type="Gene3D" id="3.40.800.20">
    <property type="entry name" value="Histone deacetylase domain"/>
    <property type="match status" value="1"/>
</dbReference>
<comment type="catalytic activity">
    <reaction evidence="10">
        <text>N(6)-acetyl-L-lysyl-[histone] + H2O = L-lysyl-[histone] + acetate</text>
        <dbReference type="Rhea" id="RHEA:58196"/>
        <dbReference type="Rhea" id="RHEA-COMP:9845"/>
        <dbReference type="Rhea" id="RHEA-COMP:11338"/>
        <dbReference type="ChEBI" id="CHEBI:15377"/>
        <dbReference type="ChEBI" id="CHEBI:29969"/>
        <dbReference type="ChEBI" id="CHEBI:30089"/>
        <dbReference type="ChEBI" id="CHEBI:61930"/>
        <dbReference type="EC" id="3.5.1.98"/>
    </reaction>
</comment>
<evidence type="ECO:0000256" key="7">
    <source>
        <dbReference type="ARBA" id="ARBA00023015"/>
    </source>
</evidence>
<proteinExistence type="inferred from homology"/>
<feature type="domain" description="Arb2-like" evidence="13">
    <location>
        <begin position="519"/>
        <end position="779"/>
    </location>
</feature>
<evidence type="ECO:0000256" key="2">
    <source>
        <dbReference type="ARBA" id="ARBA00007738"/>
    </source>
</evidence>
<protein>
    <recommendedName>
        <fullName evidence="3">histone deacetylase</fullName>
        <ecNumber evidence="3">3.5.1.98</ecNumber>
    </recommendedName>
</protein>
<evidence type="ECO:0000259" key="13">
    <source>
        <dbReference type="Pfam" id="PF09757"/>
    </source>
</evidence>
<evidence type="ECO:0000256" key="10">
    <source>
        <dbReference type="ARBA" id="ARBA00048287"/>
    </source>
</evidence>
<feature type="domain" description="Histone deacetylase" evidence="12">
    <location>
        <begin position="153"/>
        <end position="466"/>
    </location>
</feature>
<evidence type="ECO:0000313" key="15">
    <source>
        <dbReference type="Proteomes" id="UP001280581"/>
    </source>
</evidence>
<reference evidence="14 15" key="1">
    <citation type="submission" date="2021-02" db="EMBL/GenBank/DDBJ databases">
        <title>Genome assembly of Pseudopithomyces chartarum.</title>
        <authorList>
            <person name="Jauregui R."/>
            <person name="Singh J."/>
            <person name="Voisey C."/>
        </authorList>
    </citation>
    <scope>NUCLEOTIDE SEQUENCE [LARGE SCALE GENOMIC DNA]</scope>
    <source>
        <strain evidence="14 15">AGR01</strain>
    </source>
</reference>
<dbReference type="PRINTS" id="PR01270">
    <property type="entry name" value="HDASUPER"/>
</dbReference>
<evidence type="ECO:0000256" key="4">
    <source>
        <dbReference type="ARBA" id="ARBA00022491"/>
    </source>
</evidence>
<evidence type="ECO:0000256" key="5">
    <source>
        <dbReference type="ARBA" id="ARBA00022801"/>
    </source>
</evidence>
<organism evidence="14 15">
    <name type="scientific">Pseudopithomyces chartarum</name>
    <dbReference type="NCBI Taxonomy" id="1892770"/>
    <lineage>
        <taxon>Eukaryota</taxon>
        <taxon>Fungi</taxon>
        <taxon>Dikarya</taxon>
        <taxon>Ascomycota</taxon>
        <taxon>Pezizomycotina</taxon>
        <taxon>Dothideomycetes</taxon>
        <taxon>Pleosporomycetidae</taxon>
        <taxon>Pleosporales</taxon>
        <taxon>Massarineae</taxon>
        <taxon>Didymosphaeriaceae</taxon>
        <taxon>Pseudopithomyces</taxon>
    </lineage>
</organism>
<keyword evidence="5" id="KW-0378">Hydrolase</keyword>
<dbReference type="Proteomes" id="UP001280581">
    <property type="component" value="Unassembled WGS sequence"/>
</dbReference>
<feature type="region of interest" description="Disordered" evidence="11">
    <location>
        <begin position="1"/>
        <end position="31"/>
    </location>
</feature>
<gene>
    <name evidence="14" type="ORF">GRF29_1g802668</name>
</gene>
<keyword evidence="8" id="KW-0804">Transcription</keyword>
<dbReference type="AlphaFoldDB" id="A0AAN6M7P6"/>
<dbReference type="FunFam" id="3.40.800.20:FF:000005">
    <property type="entry name" value="histone deacetylase 6"/>
    <property type="match status" value="1"/>
</dbReference>
<feature type="region of interest" description="Disordered" evidence="11">
    <location>
        <begin position="57"/>
        <end position="82"/>
    </location>
</feature>
<sequence>MVDEDMRGLSDEDHAMESIENGNGSGDHNATVNPSKILFNNSPELLSPVLPFHSLENSLNGSPTRKSLNEHDDQATSHPSNFAQHSIFQSSPQLDSETTNMTNVQKSLVEVRVPPPPSFLPLPYASSRTGLVYDDRMRFHAEDENFNHPDDIHPEDPRRIYAIFHEIRQAGLVQESIDEDANTDTYGNKCWRIHTRHATKAEICLIHTPEHYIFVEGLQTKTPLELKALYSDMDSIYFNNSTYDSALLAAGGAIEACRAVVVGEVRNAIAIIRPPGHHAESTEPSGFCIFNNVPIAARVCQQDFPEKCRKIVILDWDVHHGNGIQHAFYNDPNVLYISLHVFQGGRFYPGFPDGDLTYCGEGPGLGRNVNIPWEDHGMGDAEYIYAFQQVVMPIVSEFDPDLVIVSAGFDAAEGDTLGGCHVTPAGYAHMTHMLMRVAEGKMAVCLEGGYNLRSIARSALAVTKTLMLQPPDRLAEDLCPKESAVRTVEQVKRQQSKFWKNIHPKQLNPATPAFQNTKRLHEVLRRFQSLTLAEEHRMTPLQIINDDLRETFEHNVVATPNFADRYPLLVIFHDPPNLVSSPDVVSGKTELHNMWLTDAVEKDYIGWAIKNGFQVIDVNVPKVDPIADDEGEHINAPNDDKRSDQAKDLAAYIWDNYIEPHQASQVFFMGIGSAYTGLVDLLSNNERCTGENSVVECLIGFVADTSIQSIKRATDDNVADWYYSHSKIFVQSEHLCWDPSRARKHRKKWGKLVRSEQNQIDDMLLQHKDEVYEYLREKKDAFVDPGDETSVDENAQEQIRSPPLPAVGLRSPRQGSARNNGNGEGIKLPPIGHFSVGNSARNSPHLGAISPTTPGSPLRQGFGRN</sequence>
<dbReference type="Pfam" id="PF00850">
    <property type="entry name" value="Hist_deacetyl"/>
    <property type="match status" value="1"/>
</dbReference>
<dbReference type="Pfam" id="PF09757">
    <property type="entry name" value="Arb2-like"/>
    <property type="match status" value="1"/>
</dbReference>
<dbReference type="GO" id="GO:0141221">
    <property type="term" value="F:histone deacetylase activity, hydrolytic mechanism"/>
    <property type="evidence" value="ECO:0007669"/>
    <property type="project" value="UniProtKB-EC"/>
</dbReference>
<dbReference type="SUPFAM" id="SSF52768">
    <property type="entry name" value="Arginase/deacetylase"/>
    <property type="match status" value="1"/>
</dbReference>
<keyword evidence="7" id="KW-0805">Transcription regulation</keyword>
<dbReference type="InterPro" id="IPR017321">
    <property type="entry name" value="Hist_deAcase_II_yeast"/>
</dbReference>
<feature type="compositionally biased region" description="Polar residues" evidence="11">
    <location>
        <begin position="57"/>
        <end position="66"/>
    </location>
</feature>
<dbReference type="EMBL" id="WVTA01000001">
    <property type="protein sequence ID" value="KAK3216735.1"/>
    <property type="molecule type" value="Genomic_DNA"/>
</dbReference>
<feature type="compositionally biased region" description="Polar residues" evidence="11">
    <location>
        <begin position="20"/>
        <end position="31"/>
    </location>
</feature>
<dbReference type="InterPro" id="IPR000286">
    <property type="entry name" value="HDACs"/>
</dbReference>
<dbReference type="PANTHER" id="PTHR10625:SF5">
    <property type="entry name" value="HISTONE DEACETYLASE"/>
    <property type="match status" value="1"/>
</dbReference>
<dbReference type="InterPro" id="IPR019154">
    <property type="entry name" value="Arb2-like_domain"/>
</dbReference>
<dbReference type="GO" id="GO:0040029">
    <property type="term" value="P:epigenetic regulation of gene expression"/>
    <property type="evidence" value="ECO:0007669"/>
    <property type="project" value="TreeGrafter"/>
</dbReference>
<keyword evidence="6" id="KW-0156">Chromatin regulator</keyword>
<evidence type="ECO:0000313" key="14">
    <source>
        <dbReference type="EMBL" id="KAK3216735.1"/>
    </source>
</evidence>
<keyword evidence="4" id="KW-0678">Repressor</keyword>
<dbReference type="InterPro" id="IPR023801">
    <property type="entry name" value="His_deacetylse_dom"/>
</dbReference>
<feature type="region of interest" description="Disordered" evidence="11">
    <location>
        <begin position="787"/>
        <end position="865"/>
    </location>
</feature>
<dbReference type="PANTHER" id="PTHR10625">
    <property type="entry name" value="HISTONE DEACETYLASE HDAC1-RELATED"/>
    <property type="match status" value="1"/>
</dbReference>
<comment type="subcellular location">
    <subcellularLocation>
        <location evidence="1">Nucleus</location>
    </subcellularLocation>
</comment>
<dbReference type="InterPro" id="IPR023696">
    <property type="entry name" value="Ureohydrolase_dom_sf"/>
</dbReference>
<evidence type="ECO:0000256" key="9">
    <source>
        <dbReference type="ARBA" id="ARBA00023242"/>
    </source>
</evidence>
<dbReference type="PIRSF" id="PIRSF037919">
    <property type="entry name" value="HDAC_II_yeast"/>
    <property type="match status" value="1"/>
</dbReference>
<keyword evidence="15" id="KW-1185">Reference proteome</keyword>
<dbReference type="GO" id="GO:0000118">
    <property type="term" value="C:histone deacetylase complex"/>
    <property type="evidence" value="ECO:0007669"/>
    <property type="project" value="TreeGrafter"/>
</dbReference>
<evidence type="ECO:0000256" key="6">
    <source>
        <dbReference type="ARBA" id="ARBA00022853"/>
    </source>
</evidence>
<evidence type="ECO:0000259" key="12">
    <source>
        <dbReference type="Pfam" id="PF00850"/>
    </source>
</evidence>
<evidence type="ECO:0000256" key="1">
    <source>
        <dbReference type="ARBA" id="ARBA00004123"/>
    </source>
</evidence>
<feature type="compositionally biased region" description="Basic and acidic residues" evidence="11">
    <location>
        <begin position="1"/>
        <end position="17"/>
    </location>
</feature>
<dbReference type="EC" id="3.5.1.98" evidence="3"/>
<dbReference type="InterPro" id="IPR037138">
    <property type="entry name" value="His_deacetylse_dom_sf"/>
</dbReference>
<keyword evidence="9" id="KW-0539">Nucleus</keyword>
<comment type="similarity">
    <text evidence="2">Belongs to the histone deacetylase family. HD type 2 subfamily.</text>
</comment>
<evidence type="ECO:0000256" key="11">
    <source>
        <dbReference type="SAM" id="MobiDB-lite"/>
    </source>
</evidence>
<evidence type="ECO:0000256" key="8">
    <source>
        <dbReference type="ARBA" id="ARBA00023163"/>
    </source>
</evidence>
<evidence type="ECO:0000256" key="3">
    <source>
        <dbReference type="ARBA" id="ARBA00012111"/>
    </source>
</evidence>
<name>A0AAN6M7P6_9PLEO</name>
<comment type="caution">
    <text evidence="14">The sequence shown here is derived from an EMBL/GenBank/DDBJ whole genome shotgun (WGS) entry which is preliminary data.</text>
</comment>